<comment type="caution">
    <text evidence="11">The sequence shown here is derived from an EMBL/GenBank/DDBJ whole genome shotgun (WGS) entry which is preliminary data.</text>
</comment>
<dbReference type="AlphaFoldDB" id="A0AAW1U3N4"/>
<dbReference type="EMBL" id="JARQZJ010000042">
    <property type="protein sequence ID" value="KAK9877534.1"/>
    <property type="molecule type" value="Genomic_DNA"/>
</dbReference>
<sequence length="799" mass="92230">MSNKTIYHSSGEDLIQKNTANWQAPTNPLAPLSDEQLELIYQLEDIVKEEYFEGPVPVSENDEFPLIDSNKAFIHWFAQVENEVRNENLSKFNNYYTNLQVQGDNVEKLFTFASESNKYLNELLQTHKEVITKTDYLHDLSEELMKQQKILRTKKEELKKELRYFIQAEDLSSNLKDVNSEAFTVALDLIIESITNLSMRLHYKEARLYKIRNESLLMSLLNEVYKLFNQVIKDASKQIIDPENKSVGIADHIAINDLNAETSYSLYYGKFQSASHKVSVIISYLERKEDENENFKNVLKDCHKMYVVERLPLLTAATSKALDEIKEKYNNDFSILFRSCGLFIIKVCQDEANCFHYFFKHTSEQYEKYIGSLCQSLYDVLRPCLIGINHIEILSELCGIMRREMLNDKILSNDSLRKYVETMNQLLEDVEERLVFRTNVFFQHDLLGYSPSTGDLAYPEKLLHMENVVIELQEQHRTESRSSVTSLESQEVANINTTAINHFRSYTGNSPADLHGMWYPTVKRTLVCLSRLYFCLDKETFQGLAQEALAICIKTVQKAADLISSKKSKIDGCLFQIKHLLIVREQIAPFQVDFTIKEVGLDFSHVQQAAVQLINHRNRIFSFGTNNALLEFLLEGTPKVKEYLIDSRKEVDKQLKLSCEEFIHHSSSILVGNVLKFHENVQAFTAFVKLQEHKDNILLKNQEWAKPEYIAKLIGEAQKNIKLKVPEIQKSMQLYLANRETEFILFRPIKNNVINAFMNIEQILASHGYSPEDHLLVACPSAVQIGVLLSSVSLTTEIH</sequence>
<dbReference type="GO" id="GO:0006886">
    <property type="term" value="P:intracellular protein transport"/>
    <property type="evidence" value="ECO:0007669"/>
    <property type="project" value="InterPro"/>
</dbReference>
<evidence type="ECO:0000256" key="6">
    <source>
        <dbReference type="ARBA" id="ARBA00023034"/>
    </source>
</evidence>
<dbReference type="GO" id="GO:0006891">
    <property type="term" value="P:intra-Golgi vesicle-mediated transport"/>
    <property type="evidence" value="ECO:0007669"/>
    <property type="project" value="TreeGrafter"/>
</dbReference>
<dbReference type="GO" id="GO:0005801">
    <property type="term" value="C:cis-Golgi network"/>
    <property type="evidence" value="ECO:0007669"/>
    <property type="project" value="InterPro"/>
</dbReference>
<organism evidence="11 12">
    <name type="scientific">Henosepilachna vigintioctopunctata</name>
    <dbReference type="NCBI Taxonomy" id="420089"/>
    <lineage>
        <taxon>Eukaryota</taxon>
        <taxon>Metazoa</taxon>
        <taxon>Ecdysozoa</taxon>
        <taxon>Arthropoda</taxon>
        <taxon>Hexapoda</taxon>
        <taxon>Insecta</taxon>
        <taxon>Pterygota</taxon>
        <taxon>Neoptera</taxon>
        <taxon>Endopterygota</taxon>
        <taxon>Coleoptera</taxon>
        <taxon>Polyphaga</taxon>
        <taxon>Cucujiformia</taxon>
        <taxon>Coccinelloidea</taxon>
        <taxon>Coccinellidae</taxon>
        <taxon>Epilachninae</taxon>
        <taxon>Epilachnini</taxon>
        <taxon>Henosepilachna</taxon>
    </lineage>
</organism>
<keyword evidence="5" id="KW-0653">Protein transport</keyword>
<evidence type="ECO:0000259" key="9">
    <source>
        <dbReference type="Pfam" id="PF04136"/>
    </source>
</evidence>
<gene>
    <name evidence="11" type="ORF">WA026_018642</name>
</gene>
<name>A0AAW1U3N4_9CUCU</name>
<dbReference type="InterPro" id="IPR007265">
    <property type="entry name" value="COG_su3"/>
</dbReference>
<evidence type="ECO:0000256" key="5">
    <source>
        <dbReference type="ARBA" id="ARBA00022927"/>
    </source>
</evidence>
<dbReference type="Pfam" id="PF04136">
    <property type="entry name" value="COG3_N"/>
    <property type="match status" value="1"/>
</dbReference>
<reference evidence="11 12" key="1">
    <citation type="submission" date="2023-03" db="EMBL/GenBank/DDBJ databases">
        <title>Genome insight into feeding habits of ladybird beetles.</title>
        <authorList>
            <person name="Li H.-S."/>
            <person name="Huang Y.-H."/>
            <person name="Pang H."/>
        </authorList>
    </citation>
    <scope>NUCLEOTIDE SEQUENCE [LARGE SCALE GENOMIC DNA]</scope>
    <source>
        <strain evidence="11">SYSU_2023b</strain>
        <tissue evidence="11">Whole body</tissue>
    </source>
</reference>
<keyword evidence="4" id="KW-0813">Transport</keyword>
<evidence type="ECO:0000313" key="12">
    <source>
        <dbReference type="Proteomes" id="UP001431783"/>
    </source>
</evidence>
<evidence type="ECO:0000256" key="4">
    <source>
        <dbReference type="ARBA" id="ARBA00022448"/>
    </source>
</evidence>
<accession>A0AAW1U3N4</accession>
<evidence type="ECO:0000256" key="2">
    <source>
        <dbReference type="ARBA" id="ARBA00009936"/>
    </source>
</evidence>
<feature type="domain" description="Conserved oligomeric Golgi complex subunit 3 N-terminal" evidence="9">
    <location>
        <begin position="94"/>
        <end position="233"/>
    </location>
</feature>
<proteinExistence type="inferred from homology"/>
<evidence type="ECO:0000313" key="11">
    <source>
        <dbReference type="EMBL" id="KAK9877534.1"/>
    </source>
</evidence>
<comment type="subcellular location">
    <subcellularLocation>
        <location evidence="1">Golgi apparatus membrane</location>
        <topology evidence="1">Peripheral membrane protein</topology>
    </subcellularLocation>
</comment>
<evidence type="ECO:0000256" key="8">
    <source>
        <dbReference type="ARBA" id="ARBA00031339"/>
    </source>
</evidence>
<evidence type="ECO:0000256" key="3">
    <source>
        <dbReference type="ARBA" id="ARBA00020976"/>
    </source>
</evidence>
<dbReference type="PANTHER" id="PTHR13302:SF8">
    <property type="entry name" value="CONSERVED OLIGOMERIC GOLGI COMPLEX SUBUNIT 3"/>
    <property type="match status" value="1"/>
</dbReference>
<dbReference type="GO" id="GO:0017119">
    <property type="term" value="C:Golgi transport complex"/>
    <property type="evidence" value="ECO:0007669"/>
    <property type="project" value="TreeGrafter"/>
</dbReference>
<dbReference type="GO" id="GO:0007030">
    <property type="term" value="P:Golgi organization"/>
    <property type="evidence" value="ECO:0007669"/>
    <property type="project" value="TreeGrafter"/>
</dbReference>
<comment type="similarity">
    <text evidence="2">Belongs to the COG3 family.</text>
</comment>
<dbReference type="Pfam" id="PF20671">
    <property type="entry name" value="COG3_C"/>
    <property type="match status" value="1"/>
</dbReference>
<dbReference type="GO" id="GO:0000139">
    <property type="term" value="C:Golgi membrane"/>
    <property type="evidence" value="ECO:0007669"/>
    <property type="project" value="UniProtKB-SubCell"/>
</dbReference>
<evidence type="ECO:0000256" key="1">
    <source>
        <dbReference type="ARBA" id="ARBA00004395"/>
    </source>
</evidence>
<dbReference type="PANTHER" id="PTHR13302">
    <property type="entry name" value="CONSERVED OLIGOMERIC GOLGI COMPLEX COMPONENT 3"/>
    <property type="match status" value="1"/>
</dbReference>
<keyword evidence="6" id="KW-0333">Golgi apparatus</keyword>
<keyword evidence="7" id="KW-0472">Membrane</keyword>
<evidence type="ECO:0000259" key="10">
    <source>
        <dbReference type="Pfam" id="PF20671"/>
    </source>
</evidence>
<dbReference type="InterPro" id="IPR048320">
    <property type="entry name" value="COG3_N"/>
</dbReference>
<dbReference type="Proteomes" id="UP001431783">
    <property type="component" value="Unassembled WGS sequence"/>
</dbReference>
<protein>
    <recommendedName>
        <fullName evidence="3">Conserved oligomeric Golgi complex subunit 3</fullName>
    </recommendedName>
    <alternativeName>
        <fullName evidence="8">Component of oligomeric Golgi complex 3</fullName>
    </alternativeName>
</protein>
<dbReference type="InterPro" id="IPR048685">
    <property type="entry name" value="COG3_C"/>
</dbReference>
<keyword evidence="12" id="KW-1185">Reference proteome</keyword>
<evidence type="ECO:0000256" key="7">
    <source>
        <dbReference type="ARBA" id="ARBA00023136"/>
    </source>
</evidence>
<feature type="domain" description="Conserved oligomeric Golgi complex subunit 3 C-terminal" evidence="10">
    <location>
        <begin position="265"/>
        <end position="606"/>
    </location>
</feature>